<sequence>MKIKIGSRSSKLALKQVEIAVNEMGIKDYEIVKIKTQGDLKSSEGRTQFDKLNFVEEIENLLFNEEIDLAVHSAKDMPAKDNPSLKNCYIIENSSITYYDSWFKDLLIFRDGSEKKFEKSMKLGTSSLRRKMQAKYYLNALNIHDLNGNIDTRINKLESGDYDCIILANAGCKRLKYNLNAVELDHYTSPGQGMICIQSKGTSSYLEELDLKHKRNKIMMDLQKKFLIEVGADCNSSIALNVELQTSFEDVTLNVEVYGKNKKIKFSGYGKDCLQDALAKFHLMKGGLLLNEHN</sequence>
<comment type="similarity">
    <text evidence="3">Belongs to the HMBS family.</text>
</comment>
<proteinExistence type="inferred from homology"/>
<evidence type="ECO:0000256" key="3">
    <source>
        <dbReference type="ARBA" id="ARBA00005638"/>
    </source>
</evidence>
<dbReference type="PANTHER" id="PTHR11557">
    <property type="entry name" value="PORPHOBILINOGEN DEAMINASE"/>
    <property type="match status" value="1"/>
</dbReference>
<keyword evidence="5" id="KW-0627">Porphyrin biosynthesis</keyword>
<dbReference type="EMBL" id="SHBE01000014">
    <property type="protein sequence ID" value="RZO25601.1"/>
    <property type="molecule type" value="Genomic_DNA"/>
</dbReference>
<dbReference type="GO" id="GO:0006782">
    <property type="term" value="P:protoporphyrinogen IX biosynthetic process"/>
    <property type="evidence" value="ECO:0007669"/>
    <property type="project" value="UniProtKB-UniPathway"/>
</dbReference>
<name>A0A520MWK9_9GAMM</name>
<organism evidence="9 10">
    <name type="scientific">SAR86 cluster bacterium</name>
    <dbReference type="NCBI Taxonomy" id="2030880"/>
    <lineage>
        <taxon>Bacteria</taxon>
        <taxon>Pseudomonadati</taxon>
        <taxon>Pseudomonadota</taxon>
        <taxon>Gammaproteobacteria</taxon>
        <taxon>SAR86 cluster</taxon>
    </lineage>
</organism>
<reference evidence="9 10" key="1">
    <citation type="submission" date="2019-02" db="EMBL/GenBank/DDBJ databases">
        <title>Prokaryotic population dynamics and viral predation in marine succession experiment using metagenomics: the confinement effect.</title>
        <authorList>
            <person name="Haro-Moreno J.M."/>
            <person name="Rodriguez-Valera F."/>
            <person name="Lopez-Perez M."/>
        </authorList>
    </citation>
    <scope>NUCLEOTIDE SEQUENCE [LARGE SCALE GENOMIC DNA]</scope>
    <source>
        <strain evidence="9">MED-G159</strain>
    </source>
</reference>
<comment type="pathway">
    <text evidence="2">Porphyrin-containing compound metabolism; protoporphyrin-IX biosynthesis; coproporphyrinogen-III from 5-aminolevulinate: step 2/4.</text>
</comment>
<keyword evidence="4 9" id="KW-0808">Transferase</keyword>
<feature type="domain" description="Porphobilinogen deaminase N-terminal" evidence="8">
    <location>
        <begin position="3"/>
        <end position="201"/>
    </location>
</feature>
<evidence type="ECO:0000256" key="1">
    <source>
        <dbReference type="ARBA" id="ARBA00002869"/>
    </source>
</evidence>
<dbReference type="Pfam" id="PF01379">
    <property type="entry name" value="Porphobil_deam"/>
    <property type="match status" value="1"/>
</dbReference>
<comment type="caution">
    <text evidence="9">The sequence shown here is derived from an EMBL/GenBank/DDBJ whole genome shotgun (WGS) entry which is preliminary data.</text>
</comment>
<dbReference type="AlphaFoldDB" id="A0A520MWK9"/>
<dbReference type="PANTHER" id="PTHR11557:SF0">
    <property type="entry name" value="PORPHOBILINOGEN DEAMINASE"/>
    <property type="match status" value="1"/>
</dbReference>
<dbReference type="UniPathway" id="UPA00251">
    <property type="reaction ID" value="UER00319"/>
</dbReference>
<dbReference type="Gene3D" id="3.40.190.10">
    <property type="entry name" value="Periplasmic binding protein-like II"/>
    <property type="match status" value="2"/>
</dbReference>
<evidence type="ECO:0000256" key="5">
    <source>
        <dbReference type="ARBA" id="ARBA00023244"/>
    </source>
</evidence>
<evidence type="ECO:0000313" key="9">
    <source>
        <dbReference type="EMBL" id="RZO25601.1"/>
    </source>
</evidence>
<dbReference type="InterPro" id="IPR022417">
    <property type="entry name" value="Porphobilin_deaminase_N"/>
</dbReference>
<accession>A0A520MWK9</accession>
<comment type="function">
    <text evidence="1">Tetrapolymerization of the monopyrrole PBG into the hydroxymethylbilane pre-uroporphyrinogen in several discrete steps.</text>
</comment>
<evidence type="ECO:0000256" key="7">
    <source>
        <dbReference type="NCBIfam" id="TIGR00212"/>
    </source>
</evidence>
<protein>
    <recommendedName>
        <fullName evidence="7">Hydroxymethylbilane synthase</fullName>
        <ecNumber evidence="7">2.5.1.61</ecNumber>
    </recommendedName>
</protein>
<gene>
    <name evidence="9" type="primary">hemC</name>
    <name evidence="9" type="ORF">EVA92_04850</name>
</gene>
<dbReference type="Proteomes" id="UP000315825">
    <property type="component" value="Unassembled WGS sequence"/>
</dbReference>
<dbReference type="GO" id="GO:0005737">
    <property type="term" value="C:cytoplasm"/>
    <property type="evidence" value="ECO:0007669"/>
    <property type="project" value="UniProtKB-UniRule"/>
</dbReference>
<evidence type="ECO:0000256" key="2">
    <source>
        <dbReference type="ARBA" id="ARBA00004735"/>
    </source>
</evidence>
<dbReference type="GO" id="GO:0004418">
    <property type="term" value="F:hydroxymethylbilane synthase activity"/>
    <property type="evidence" value="ECO:0007669"/>
    <property type="project" value="UniProtKB-UniRule"/>
</dbReference>
<evidence type="ECO:0000256" key="6">
    <source>
        <dbReference type="ARBA" id="ARBA00048169"/>
    </source>
</evidence>
<dbReference type="PRINTS" id="PR00151">
    <property type="entry name" value="PORPHBDMNASE"/>
</dbReference>
<dbReference type="EC" id="2.5.1.61" evidence="7"/>
<evidence type="ECO:0000313" key="10">
    <source>
        <dbReference type="Proteomes" id="UP000315825"/>
    </source>
</evidence>
<evidence type="ECO:0000256" key="4">
    <source>
        <dbReference type="ARBA" id="ARBA00022679"/>
    </source>
</evidence>
<dbReference type="SUPFAM" id="SSF53850">
    <property type="entry name" value="Periplasmic binding protein-like II"/>
    <property type="match status" value="1"/>
</dbReference>
<evidence type="ECO:0000259" key="8">
    <source>
        <dbReference type="Pfam" id="PF01379"/>
    </source>
</evidence>
<dbReference type="PIRSF" id="PIRSF001438">
    <property type="entry name" value="4pyrrol_synth_OHMeBilane_synth"/>
    <property type="match status" value="1"/>
</dbReference>
<dbReference type="InterPro" id="IPR000860">
    <property type="entry name" value="HemC"/>
</dbReference>
<dbReference type="NCBIfam" id="TIGR00212">
    <property type="entry name" value="hemC"/>
    <property type="match status" value="1"/>
</dbReference>
<comment type="catalytic activity">
    <reaction evidence="6">
        <text>4 porphobilinogen + H2O = hydroxymethylbilane + 4 NH4(+)</text>
        <dbReference type="Rhea" id="RHEA:13185"/>
        <dbReference type="ChEBI" id="CHEBI:15377"/>
        <dbReference type="ChEBI" id="CHEBI:28938"/>
        <dbReference type="ChEBI" id="CHEBI:57845"/>
        <dbReference type="ChEBI" id="CHEBI:58126"/>
        <dbReference type="EC" id="2.5.1.61"/>
    </reaction>
</comment>